<sequence length="43" mass="4984">MAPTFSASERADKYLINGVPVPWKWAMRPQHFTRNVLLRPGED</sequence>
<proteinExistence type="predicted"/>
<accession>A0ABV2P1F8</accession>
<name>A0ABV2P1F8_9MICC</name>
<evidence type="ECO:0000313" key="2">
    <source>
        <dbReference type="Proteomes" id="UP001549307"/>
    </source>
</evidence>
<evidence type="ECO:0000313" key="1">
    <source>
        <dbReference type="EMBL" id="MET4538595.1"/>
    </source>
</evidence>
<dbReference type="GeneID" id="92751324"/>
<keyword evidence="2" id="KW-1185">Reference proteome</keyword>
<gene>
    <name evidence="1" type="ORF">ABIE37_000350</name>
</gene>
<dbReference type="Proteomes" id="UP001549307">
    <property type="component" value="Unassembled WGS sequence"/>
</dbReference>
<protein>
    <submittedName>
        <fullName evidence="1">Uncharacterized protein</fullName>
    </submittedName>
</protein>
<reference evidence="1 2" key="1">
    <citation type="submission" date="2024-06" db="EMBL/GenBank/DDBJ databases">
        <title>Sorghum-associated microbial communities from plants grown in Nebraska, USA.</title>
        <authorList>
            <person name="Schachtman D."/>
        </authorList>
    </citation>
    <scope>NUCLEOTIDE SEQUENCE [LARGE SCALE GENOMIC DNA]</scope>
    <source>
        <strain evidence="1 2">3552</strain>
    </source>
</reference>
<dbReference type="RefSeq" id="WP_354226131.1">
    <property type="nucleotide sequence ID" value="NZ_JBEPSN010000001.1"/>
</dbReference>
<organism evidence="1 2">
    <name type="scientific">Arthrobacter bambusae</name>
    <dbReference type="NCBI Taxonomy" id="1338426"/>
    <lineage>
        <taxon>Bacteria</taxon>
        <taxon>Bacillati</taxon>
        <taxon>Actinomycetota</taxon>
        <taxon>Actinomycetes</taxon>
        <taxon>Micrococcales</taxon>
        <taxon>Micrococcaceae</taxon>
        <taxon>Arthrobacter</taxon>
    </lineage>
</organism>
<dbReference type="EMBL" id="JBEPSN010000001">
    <property type="protein sequence ID" value="MET4538595.1"/>
    <property type="molecule type" value="Genomic_DNA"/>
</dbReference>
<comment type="caution">
    <text evidence="1">The sequence shown here is derived from an EMBL/GenBank/DDBJ whole genome shotgun (WGS) entry which is preliminary data.</text>
</comment>